<feature type="transmembrane region" description="Helical" evidence="1">
    <location>
        <begin position="57"/>
        <end position="78"/>
    </location>
</feature>
<dbReference type="EMBL" id="BARW01001595">
    <property type="protein sequence ID" value="GAI61486.1"/>
    <property type="molecule type" value="Genomic_DNA"/>
</dbReference>
<organism evidence="2">
    <name type="scientific">marine sediment metagenome</name>
    <dbReference type="NCBI Taxonomy" id="412755"/>
    <lineage>
        <taxon>unclassified sequences</taxon>
        <taxon>metagenomes</taxon>
        <taxon>ecological metagenomes</taxon>
    </lineage>
</organism>
<dbReference type="AlphaFoldDB" id="X1R348"/>
<gene>
    <name evidence="2" type="ORF">S12H4_04973</name>
</gene>
<sequence>MALTEGECNQCRLELDKLKAQYEGAGEVPDVARARLSELESALDSECSSSDAHSSGLAGAAVVGLVGFGLVAALLTAISGSRQ</sequence>
<keyword evidence="1" id="KW-0812">Transmembrane</keyword>
<proteinExistence type="predicted"/>
<evidence type="ECO:0000313" key="2">
    <source>
        <dbReference type="EMBL" id="GAI61486.1"/>
    </source>
</evidence>
<comment type="caution">
    <text evidence="2">The sequence shown here is derived from an EMBL/GenBank/DDBJ whole genome shotgun (WGS) entry which is preliminary data.</text>
</comment>
<accession>X1R348</accession>
<name>X1R348_9ZZZZ</name>
<reference evidence="2" key="1">
    <citation type="journal article" date="2014" name="Front. Microbiol.">
        <title>High frequency of phylogenetically diverse reductive dehalogenase-homologous genes in deep subseafloor sedimentary metagenomes.</title>
        <authorList>
            <person name="Kawai M."/>
            <person name="Futagami T."/>
            <person name="Toyoda A."/>
            <person name="Takaki Y."/>
            <person name="Nishi S."/>
            <person name="Hori S."/>
            <person name="Arai W."/>
            <person name="Tsubouchi T."/>
            <person name="Morono Y."/>
            <person name="Uchiyama I."/>
            <person name="Ito T."/>
            <person name="Fujiyama A."/>
            <person name="Inagaki F."/>
            <person name="Takami H."/>
        </authorList>
    </citation>
    <scope>NUCLEOTIDE SEQUENCE</scope>
    <source>
        <strain evidence="2">Expedition CK06-06</strain>
    </source>
</reference>
<protein>
    <submittedName>
        <fullName evidence="2">Uncharacterized protein</fullName>
    </submittedName>
</protein>
<keyword evidence="1" id="KW-1133">Transmembrane helix</keyword>
<evidence type="ECO:0000256" key="1">
    <source>
        <dbReference type="SAM" id="Phobius"/>
    </source>
</evidence>
<keyword evidence="1" id="KW-0472">Membrane</keyword>